<keyword evidence="2" id="KW-1185">Reference proteome</keyword>
<evidence type="ECO:0000313" key="2">
    <source>
        <dbReference type="Proteomes" id="UP000095237"/>
    </source>
</evidence>
<dbReference type="EMBL" id="LNVX01000647">
    <property type="protein sequence ID" value="OEG69581.1"/>
    <property type="molecule type" value="Genomic_DNA"/>
</dbReference>
<evidence type="ECO:0000313" key="1">
    <source>
        <dbReference type="EMBL" id="OEG69581.1"/>
    </source>
</evidence>
<gene>
    <name evidence="1" type="ORF">ATZ36_08680</name>
</gene>
<accession>A0A1E5IGL4</accession>
<protein>
    <submittedName>
        <fullName evidence="1">Uncharacterized protein</fullName>
    </submittedName>
</protein>
<dbReference type="AlphaFoldDB" id="A0A1E5IGL4"/>
<name>A0A1E5IGL4_ENDTX</name>
<organism evidence="1 2">
    <name type="scientific">Endomicrobium trichonymphae</name>
    <dbReference type="NCBI Taxonomy" id="1408204"/>
    <lineage>
        <taxon>Bacteria</taxon>
        <taxon>Pseudomonadati</taxon>
        <taxon>Elusimicrobiota</taxon>
        <taxon>Endomicrobiia</taxon>
        <taxon>Endomicrobiales</taxon>
        <taxon>Endomicrobiaceae</taxon>
        <taxon>Candidatus Endomicrobiellum</taxon>
    </lineage>
</organism>
<proteinExistence type="predicted"/>
<reference evidence="1 2" key="1">
    <citation type="submission" date="2015-11" db="EMBL/GenBank/DDBJ databases">
        <title>Evidence for parallel genomic evolution in an endosymbiosis of termite gut flagellates.</title>
        <authorList>
            <person name="Zheng H."/>
        </authorList>
    </citation>
    <scope>NUCLEOTIDE SEQUENCE [LARGE SCALE GENOMIC DNA]</scope>
    <source>
        <strain evidence="1 2">CET450</strain>
    </source>
</reference>
<dbReference type="Proteomes" id="UP000095237">
    <property type="component" value="Unassembled WGS sequence"/>
</dbReference>
<sequence>MFVYFNFIRFSEKTATELGINNINENNSFDDYFYNHKITDIGNLSVPYVKTRSRIIIKF</sequence>
<comment type="caution">
    <text evidence="1">The sequence shown here is derived from an EMBL/GenBank/DDBJ whole genome shotgun (WGS) entry which is preliminary data.</text>
</comment>